<sequence length="194" mass="22369">MTTFLTWSGWIIGVVSFIYAVYTNIANGKMQKELLNKQQAQPFELIGMLGVSAQDKVITPYDFQEKVSSPYHITKLDIDHDGKEELLIQSTDGSYSCKLEIYQFSRNNNMSSLVLLDSVTVNTMSGYIFNDIDNDSFLEIITIDNSKKANKPYVMGFRDEVIFKFKNKKIIEISRIELYSQEDHVNFLKKFNDL</sequence>
<evidence type="ECO:0000313" key="1">
    <source>
        <dbReference type="EMBL" id="MRN38494.1"/>
    </source>
</evidence>
<dbReference type="AlphaFoldDB" id="A0A5Q3S2Q4"/>
<protein>
    <submittedName>
        <fullName evidence="1">VCBS repeat-containing protein</fullName>
    </submittedName>
</protein>
<dbReference type="InterPro" id="IPR028994">
    <property type="entry name" value="Integrin_alpha_N"/>
</dbReference>
<keyword evidence="2" id="KW-1185">Reference proteome</keyword>
<name>A0A5Q3S2Q4_9NEIS</name>
<gene>
    <name evidence="1" type="ORF">GJU80_08415</name>
</gene>
<dbReference type="EMBL" id="WJXO01000001">
    <property type="protein sequence ID" value="MRN38494.1"/>
    <property type="molecule type" value="Genomic_DNA"/>
</dbReference>
<comment type="caution">
    <text evidence="1">The sequence shown here is derived from an EMBL/GenBank/DDBJ whole genome shotgun (WGS) entry which is preliminary data.</text>
</comment>
<dbReference type="Proteomes" id="UP000486297">
    <property type="component" value="Unassembled WGS sequence"/>
</dbReference>
<proteinExistence type="predicted"/>
<reference evidence="1" key="1">
    <citation type="journal article" name="Emerg. Infect. Dis.">
        <title>Two cases of a newly characterized neisseria species.</title>
        <authorList>
            <person name="Mustapha M."/>
            <person name="Lemos A.P.S."/>
            <person name="Harrison L.H."/>
            <person name="Vantyne D."/>
            <person name="Sacchi C.T."/>
        </authorList>
    </citation>
    <scope>NUCLEOTIDE SEQUENCE</scope>
    <source>
        <strain evidence="1">N.95.16</strain>
    </source>
</reference>
<accession>A0A5Q3S2Q4</accession>
<evidence type="ECO:0000313" key="2">
    <source>
        <dbReference type="Proteomes" id="UP000486297"/>
    </source>
</evidence>
<dbReference type="SUPFAM" id="SSF69318">
    <property type="entry name" value="Integrin alpha N-terminal domain"/>
    <property type="match status" value="1"/>
</dbReference>
<organism evidence="1 2">
    <name type="scientific">Neisseria brasiliensis</name>
    <dbReference type="NCBI Taxonomy" id="2666100"/>
    <lineage>
        <taxon>Bacteria</taxon>
        <taxon>Pseudomonadati</taxon>
        <taxon>Pseudomonadota</taxon>
        <taxon>Betaproteobacteria</taxon>
        <taxon>Neisseriales</taxon>
        <taxon>Neisseriaceae</taxon>
        <taxon>Neisseria</taxon>
    </lineage>
</organism>